<evidence type="ECO:0000313" key="2">
    <source>
        <dbReference type="Proteomes" id="UP000807469"/>
    </source>
</evidence>
<comment type="caution">
    <text evidence="1">The sequence shown here is derived from an EMBL/GenBank/DDBJ whole genome shotgun (WGS) entry which is preliminary data.</text>
</comment>
<sequence>MKVRCFRLWTSFARTNHRYASLFSHICVLILRLFSSPVSSVVDVRALYICIGLPFLPPLSRASFGQSLTHRSSSRVQAFQRTVRIHPYILDSAPHHRCRSLLSFLAEHVCIREEAYRHIGRGECDELSFVCVSLI</sequence>
<dbReference type="AlphaFoldDB" id="A0A9P6CNE4"/>
<protein>
    <submittedName>
        <fullName evidence="1">Uncharacterized protein</fullName>
    </submittedName>
</protein>
<evidence type="ECO:0000313" key="1">
    <source>
        <dbReference type="EMBL" id="KAF9472762.1"/>
    </source>
</evidence>
<accession>A0A9P6CNE4</accession>
<gene>
    <name evidence="1" type="ORF">BDN70DRAFT_439585</name>
</gene>
<proteinExistence type="predicted"/>
<dbReference type="Proteomes" id="UP000807469">
    <property type="component" value="Unassembled WGS sequence"/>
</dbReference>
<dbReference type="EMBL" id="MU155500">
    <property type="protein sequence ID" value="KAF9472762.1"/>
    <property type="molecule type" value="Genomic_DNA"/>
</dbReference>
<keyword evidence="2" id="KW-1185">Reference proteome</keyword>
<name>A0A9P6CNE4_9AGAR</name>
<reference evidence="1" key="1">
    <citation type="submission" date="2020-11" db="EMBL/GenBank/DDBJ databases">
        <authorList>
            <consortium name="DOE Joint Genome Institute"/>
            <person name="Ahrendt S."/>
            <person name="Riley R."/>
            <person name="Andreopoulos W."/>
            <person name="Labutti K."/>
            <person name="Pangilinan J."/>
            <person name="Ruiz-Duenas F.J."/>
            <person name="Barrasa J.M."/>
            <person name="Sanchez-Garcia M."/>
            <person name="Camarero S."/>
            <person name="Miyauchi S."/>
            <person name="Serrano A."/>
            <person name="Linde D."/>
            <person name="Babiker R."/>
            <person name="Drula E."/>
            <person name="Ayuso-Fernandez I."/>
            <person name="Pacheco R."/>
            <person name="Padilla G."/>
            <person name="Ferreira P."/>
            <person name="Barriuso J."/>
            <person name="Kellner H."/>
            <person name="Castanera R."/>
            <person name="Alfaro M."/>
            <person name="Ramirez L."/>
            <person name="Pisabarro A.G."/>
            <person name="Kuo A."/>
            <person name="Tritt A."/>
            <person name="Lipzen A."/>
            <person name="He G."/>
            <person name="Yan M."/>
            <person name="Ng V."/>
            <person name="Cullen D."/>
            <person name="Martin F."/>
            <person name="Rosso M.-N."/>
            <person name="Henrissat B."/>
            <person name="Hibbett D."/>
            <person name="Martinez A.T."/>
            <person name="Grigoriev I.V."/>
        </authorList>
    </citation>
    <scope>NUCLEOTIDE SEQUENCE</scope>
    <source>
        <strain evidence="1">CIRM-BRFM 674</strain>
    </source>
</reference>
<organism evidence="1 2">
    <name type="scientific">Pholiota conissans</name>
    <dbReference type="NCBI Taxonomy" id="109636"/>
    <lineage>
        <taxon>Eukaryota</taxon>
        <taxon>Fungi</taxon>
        <taxon>Dikarya</taxon>
        <taxon>Basidiomycota</taxon>
        <taxon>Agaricomycotina</taxon>
        <taxon>Agaricomycetes</taxon>
        <taxon>Agaricomycetidae</taxon>
        <taxon>Agaricales</taxon>
        <taxon>Agaricineae</taxon>
        <taxon>Strophariaceae</taxon>
        <taxon>Pholiota</taxon>
    </lineage>
</organism>